<dbReference type="EMBL" id="JAYXUD010000003">
    <property type="protein sequence ID" value="MEC6898271.1"/>
    <property type="molecule type" value="Genomic_DNA"/>
</dbReference>
<accession>A0ABU6LGR2</accession>
<proteinExistence type="predicted"/>
<organism evidence="1 2">
    <name type="scientific">Photobacterium piscicola</name>
    <dbReference type="NCBI Taxonomy" id="1378299"/>
    <lineage>
        <taxon>Bacteria</taxon>
        <taxon>Pseudomonadati</taxon>
        <taxon>Pseudomonadota</taxon>
        <taxon>Gammaproteobacteria</taxon>
        <taxon>Vibrionales</taxon>
        <taxon>Vibrionaceae</taxon>
        <taxon>Photobacterium</taxon>
    </lineage>
</organism>
<protein>
    <submittedName>
        <fullName evidence="1">Uncharacterized protein</fullName>
    </submittedName>
</protein>
<sequence length="43" mass="4972">MKNNYIGELVLSQQQIKEGVSIVAKKLNERKNRTPISLHINHE</sequence>
<keyword evidence="2" id="KW-1185">Reference proteome</keyword>
<dbReference type="RefSeq" id="WP_327779504.1">
    <property type="nucleotide sequence ID" value="NZ_JAYXUD010000003.1"/>
</dbReference>
<comment type="caution">
    <text evidence="1">The sequence shown here is derived from an EMBL/GenBank/DDBJ whole genome shotgun (WGS) entry which is preliminary data.</text>
</comment>
<evidence type="ECO:0000313" key="2">
    <source>
        <dbReference type="Proteomes" id="UP001339429"/>
    </source>
</evidence>
<name>A0ABU6LGR2_9GAMM</name>
<dbReference type="Proteomes" id="UP001339429">
    <property type="component" value="Unassembled WGS sequence"/>
</dbReference>
<gene>
    <name evidence="1" type="ORF">VXS00_06420</name>
</gene>
<reference evidence="1 2" key="1">
    <citation type="submission" date="2024-01" db="EMBL/GenBank/DDBJ databases">
        <title>Active colonisers of the gastrointestinal tract of Atlantic salmon farmed in a warm water region.</title>
        <authorList>
            <person name="Bowman J.P."/>
        </authorList>
    </citation>
    <scope>NUCLEOTIDE SEQUENCE [LARGE SCALE GENOMIC DNA]</scope>
    <source>
        <strain evidence="1 2">S4MW1</strain>
    </source>
</reference>
<evidence type="ECO:0000313" key="1">
    <source>
        <dbReference type="EMBL" id="MEC6898271.1"/>
    </source>
</evidence>